<reference evidence="2 3" key="1">
    <citation type="submission" date="2014-07" db="EMBL/GenBank/DDBJ databases">
        <authorList>
            <person name="Zhang J.E."/>
            <person name="Yang H."/>
            <person name="Guo J."/>
            <person name="Deng Z."/>
            <person name="Luo H."/>
            <person name="Luo M."/>
            <person name="Zhao B."/>
        </authorList>
    </citation>
    <scope>NUCLEOTIDE SEQUENCE [LARGE SCALE GENOMIC DNA]</scope>
    <source>
        <strain evidence="2 3">1CP</strain>
    </source>
</reference>
<sequence length="235" mass="25564">MCSGPCPLVVDPDRRRPGVAARPRTGQWQRSVTGPGESLVGSAADRRAGTGCGPRGGFRSRARTFAPSLNASATGHVVSAGPIARVICPRHCRCPLSCIRPGSPCQPNRRHRRGQGIPTSGEPWIQCERLSCCQRGDVGDGESVVVLEIATRRHTEPPRHTHRRSTATDQRDRPRETVDHGSTYRSFPGGCIQASNTGAACLQPVRCASFRCDALWFHRAWHPRPSRSTHCVPVV</sequence>
<feature type="compositionally biased region" description="Basic and acidic residues" evidence="1">
    <location>
        <begin position="169"/>
        <end position="179"/>
    </location>
</feature>
<name>A0A1B1K5G4_RHOOP</name>
<dbReference type="Proteomes" id="UP000186108">
    <property type="component" value="Chromosome"/>
</dbReference>
<feature type="region of interest" description="Disordered" evidence="1">
    <location>
        <begin position="151"/>
        <end position="182"/>
    </location>
</feature>
<evidence type="ECO:0000313" key="3">
    <source>
        <dbReference type="Proteomes" id="UP000186108"/>
    </source>
</evidence>
<evidence type="ECO:0000256" key="1">
    <source>
        <dbReference type="SAM" id="MobiDB-lite"/>
    </source>
</evidence>
<accession>A0A1B1K5G4</accession>
<evidence type="ECO:0000313" key="2">
    <source>
        <dbReference type="EMBL" id="ANS27845.1"/>
    </source>
</evidence>
<dbReference type="EMBL" id="CP009111">
    <property type="protein sequence ID" value="ANS27845.1"/>
    <property type="molecule type" value="Genomic_DNA"/>
</dbReference>
<proteinExistence type="predicted"/>
<protein>
    <submittedName>
        <fullName evidence="2">Uncharacterized protein</fullName>
    </submittedName>
</protein>
<feature type="region of interest" description="Disordered" evidence="1">
    <location>
        <begin position="13"/>
        <end position="57"/>
    </location>
</feature>
<dbReference type="AlphaFoldDB" id="A0A1B1K5G4"/>
<gene>
    <name evidence="2" type="ORF">R1CP_15770</name>
</gene>
<organism evidence="2 3">
    <name type="scientific">Rhodococcus opacus</name>
    <name type="common">Nocardia opaca</name>
    <dbReference type="NCBI Taxonomy" id="37919"/>
    <lineage>
        <taxon>Bacteria</taxon>
        <taxon>Bacillati</taxon>
        <taxon>Actinomycetota</taxon>
        <taxon>Actinomycetes</taxon>
        <taxon>Mycobacteriales</taxon>
        <taxon>Nocardiaceae</taxon>
        <taxon>Rhodococcus</taxon>
    </lineage>
</organism>